<keyword evidence="2" id="KW-1185">Reference proteome</keyword>
<organism evidence="1 2">
    <name type="scientific">Megaselia scalaris</name>
    <name type="common">Humpbacked fly</name>
    <name type="synonym">Phora scalaris</name>
    <dbReference type="NCBI Taxonomy" id="36166"/>
    <lineage>
        <taxon>Eukaryota</taxon>
        <taxon>Metazoa</taxon>
        <taxon>Ecdysozoa</taxon>
        <taxon>Arthropoda</taxon>
        <taxon>Hexapoda</taxon>
        <taxon>Insecta</taxon>
        <taxon>Pterygota</taxon>
        <taxon>Neoptera</taxon>
        <taxon>Endopterygota</taxon>
        <taxon>Diptera</taxon>
        <taxon>Brachycera</taxon>
        <taxon>Muscomorpha</taxon>
        <taxon>Platypezoidea</taxon>
        <taxon>Phoridae</taxon>
        <taxon>Megaseliini</taxon>
        <taxon>Megaselia</taxon>
    </lineage>
</organism>
<reference evidence="1" key="2">
    <citation type="submission" date="2015-06" db="UniProtKB">
        <authorList>
            <consortium name="EnsemblMetazoa"/>
        </authorList>
    </citation>
    <scope>IDENTIFICATION</scope>
</reference>
<sequence length="61" mass="6902">MDVSDSKSDLSRFLVKINQSTLRNISAPKSRNKTDDVITIDECQKIIFLTQSQFQSGVLLQ</sequence>
<dbReference type="Proteomes" id="UP000015102">
    <property type="component" value="Unassembled WGS sequence"/>
</dbReference>
<dbReference type="AlphaFoldDB" id="T1H0J4"/>
<name>T1H0J4_MEGSC</name>
<evidence type="ECO:0000313" key="1">
    <source>
        <dbReference type="EnsemblMetazoa" id="MESCA009673-PA"/>
    </source>
</evidence>
<evidence type="ECO:0000313" key="2">
    <source>
        <dbReference type="Proteomes" id="UP000015102"/>
    </source>
</evidence>
<protein>
    <submittedName>
        <fullName evidence="1">Uncharacterized protein</fullName>
    </submittedName>
</protein>
<dbReference type="EMBL" id="CAQQ02067668">
    <property type="status" value="NOT_ANNOTATED_CDS"/>
    <property type="molecule type" value="Genomic_DNA"/>
</dbReference>
<dbReference type="HOGENOM" id="CLU_2925235_0_0_1"/>
<dbReference type="EnsemblMetazoa" id="MESCA009673-RA">
    <property type="protein sequence ID" value="MESCA009673-PA"/>
    <property type="gene ID" value="MESCA009673"/>
</dbReference>
<reference evidence="2" key="1">
    <citation type="submission" date="2013-02" db="EMBL/GenBank/DDBJ databases">
        <authorList>
            <person name="Hughes D."/>
        </authorList>
    </citation>
    <scope>NUCLEOTIDE SEQUENCE</scope>
    <source>
        <strain>Durham</strain>
        <strain evidence="2">NC isolate 2 -- Noor lab</strain>
    </source>
</reference>
<dbReference type="EMBL" id="CAQQ02067667">
    <property type="status" value="NOT_ANNOTATED_CDS"/>
    <property type="molecule type" value="Genomic_DNA"/>
</dbReference>
<proteinExistence type="predicted"/>
<accession>T1H0J4</accession>